<dbReference type="GeneID" id="92038008"/>
<reference evidence="2 3" key="1">
    <citation type="submission" date="2023-01" db="EMBL/GenBank/DDBJ databases">
        <title>Analysis of 21 Apiospora genomes using comparative genomics revels a genus with tremendous synthesis potential of carbohydrate active enzymes and secondary metabolites.</title>
        <authorList>
            <person name="Sorensen T."/>
        </authorList>
    </citation>
    <scope>NUCLEOTIDE SEQUENCE [LARGE SCALE GENOMIC DNA]</scope>
    <source>
        <strain evidence="2 3">CBS 114990</strain>
    </source>
</reference>
<feature type="compositionally biased region" description="Low complexity" evidence="1">
    <location>
        <begin position="249"/>
        <end position="259"/>
    </location>
</feature>
<organism evidence="2 3">
    <name type="scientific">Apiospora hydei</name>
    <dbReference type="NCBI Taxonomy" id="1337664"/>
    <lineage>
        <taxon>Eukaryota</taxon>
        <taxon>Fungi</taxon>
        <taxon>Dikarya</taxon>
        <taxon>Ascomycota</taxon>
        <taxon>Pezizomycotina</taxon>
        <taxon>Sordariomycetes</taxon>
        <taxon>Xylariomycetidae</taxon>
        <taxon>Amphisphaeriales</taxon>
        <taxon>Apiosporaceae</taxon>
        <taxon>Apiospora</taxon>
    </lineage>
</organism>
<name>A0ABR1XBI1_9PEZI</name>
<accession>A0ABR1XBI1</accession>
<comment type="caution">
    <text evidence="2">The sequence shown here is derived from an EMBL/GenBank/DDBJ whole genome shotgun (WGS) entry which is preliminary data.</text>
</comment>
<evidence type="ECO:0000256" key="1">
    <source>
        <dbReference type="SAM" id="MobiDB-lite"/>
    </source>
</evidence>
<gene>
    <name evidence="2" type="ORF">PG997_000633</name>
</gene>
<proteinExistence type="predicted"/>
<dbReference type="EMBL" id="JAQQWN010000002">
    <property type="protein sequence ID" value="KAK8093948.1"/>
    <property type="molecule type" value="Genomic_DNA"/>
</dbReference>
<evidence type="ECO:0000313" key="3">
    <source>
        <dbReference type="Proteomes" id="UP001433268"/>
    </source>
</evidence>
<feature type="region of interest" description="Disordered" evidence="1">
    <location>
        <begin position="82"/>
        <end position="120"/>
    </location>
</feature>
<dbReference type="Proteomes" id="UP001433268">
    <property type="component" value="Unassembled WGS sequence"/>
</dbReference>
<sequence>MTMSFSVASPADEDEQEQPAPSLTNIRREKPAAPSQEESKAGFRQVLFLPLILAQEAGRGQATTVSCWRRLLERQREPSYILERVSQPENSVSIDDGPGVYEMQPRDMSKSSPSKDKEDHLLGKSHTDLGFVIPATTSFRDVDTEELKELQGKPLIDMAFQDVSLAFPSTIDSIGYMRCISLHSSQLECKWAEQSFQKPARSPNPQSGGKGAASRTLREFGAASPLPNKKGDAATAGSPVKKTPKEQQGEGSAAAAASQDVTPTSPALSPLFGPEHTDVLAASLPHLYTWSLEDCLAKPYQVSQKAPPAQEPKLSHQGLQEACKKILNLIGKQEQLRAKTIAVPTKFHEKLRKYIRKEQRTTVRSSTGFKIFEAFDLGDVTSKSGVQPLRTLVWSLAFFSDPTSPLSKERGDSGLAWAFGIPVNTLSNKAVKLWHAAPNGYNPVLLSPCICRVSVLF</sequence>
<feature type="compositionally biased region" description="Basic and acidic residues" evidence="1">
    <location>
        <begin position="104"/>
        <end position="120"/>
    </location>
</feature>
<feature type="region of interest" description="Disordered" evidence="1">
    <location>
        <begin position="1"/>
        <end position="40"/>
    </location>
</feature>
<protein>
    <submittedName>
        <fullName evidence="2">RNA binding effector protein</fullName>
    </submittedName>
</protein>
<feature type="compositionally biased region" description="Basic and acidic residues" evidence="1">
    <location>
        <begin position="26"/>
        <end position="40"/>
    </location>
</feature>
<dbReference type="RefSeq" id="XP_066674721.1">
    <property type="nucleotide sequence ID" value="XM_066804948.1"/>
</dbReference>
<keyword evidence="3" id="KW-1185">Reference proteome</keyword>
<feature type="region of interest" description="Disordered" evidence="1">
    <location>
        <begin position="222"/>
        <end position="270"/>
    </location>
</feature>
<evidence type="ECO:0000313" key="2">
    <source>
        <dbReference type="EMBL" id="KAK8093948.1"/>
    </source>
</evidence>